<evidence type="ECO:0000313" key="6">
    <source>
        <dbReference type="Proteomes" id="UP000041394"/>
    </source>
</evidence>
<dbReference type="GO" id="GO:0033014">
    <property type="term" value="P:tetrapyrrole biosynthetic process"/>
    <property type="evidence" value="ECO:0007669"/>
    <property type="project" value="InterPro"/>
</dbReference>
<dbReference type="AlphaFoldDB" id="A0A0K2XAX9"/>
<evidence type="ECO:0000313" key="5">
    <source>
        <dbReference type="Proteomes" id="UP000038622"/>
    </source>
</evidence>
<accession>A0A0K2XAX9</accession>
<evidence type="ECO:0000259" key="1">
    <source>
        <dbReference type="Pfam" id="PF02602"/>
    </source>
</evidence>
<dbReference type="OrthoDB" id="5328023at2"/>
<dbReference type="EMBL" id="CDMH01000051">
    <property type="protein sequence ID" value="CRF42947.1"/>
    <property type="molecule type" value="Genomic_DNA"/>
</dbReference>
<proteinExistence type="predicted"/>
<protein>
    <submittedName>
        <fullName evidence="2">Uroporphyrinogen-III synthase</fullName>
        <ecNumber evidence="2">4.2.1.75</ecNumber>
    </submittedName>
</protein>
<dbReference type="EC" id="4.2.1.75" evidence="2"/>
<dbReference type="SUPFAM" id="SSF69618">
    <property type="entry name" value="HemD-like"/>
    <property type="match status" value="1"/>
</dbReference>
<dbReference type="Proteomes" id="UP000045175">
    <property type="component" value="Unassembled WGS sequence"/>
</dbReference>
<sequence>MRPLVLVGPASLGLAKDPALSHLVCSQIAYLPLDLENLRSPLGVSLKLADFKALLFTSKHAPLSLQHGLEDTKALEFLKSLPSFVLADKSAQVAKSLGFKVAFVGQSGQAKGFVKEVKGILPSPTLFVRAQSVATDALDFLPSLIAYENTPIKLPPEQKPKPRSVLIFGAPSSYRHFLANFAWDPSYAAIALGKSTLNAFAPGVCAFLSPQPSLEACIELAKTL</sequence>
<gene>
    <name evidence="2" type="ORF">HAL011_16620</name>
    <name evidence="3" type="ORF">HAL013_11640</name>
    <name evidence="4" type="ORF">HAL09_16490</name>
</gene>
<organism evidence="2 5">
    <name type="scientific">Helicobacter ailurogastricus</name>
    <dbReference type="NCBI Taxonomy" id="1578720"/>
    <lineage>
        <taxon>Bacteria</taxon>
        <taxon>Pseudomonadati</taxon>
        <taxon>Campylobacterota</taxon>
        <taxon>Epsilonproteobacteria</taxon>
        <taxon>Campylobacterales</taxon>
        <taxon>Helicobacteraceae</taxon>
        <taxon>Helicobacter</taxon>
    </lineage>
</organism>
<dbReference type="EMBL" id="CDMN01000071">
    <property type="protein sequence ID" value="CRF45017.1"/>
    <property type="molecule type" value="Genomic_DNA"/>
</dbReference>
<dbReference type="Pfam" id="PF02602">
    <property type="entry name" value="HEM4"/>
    <property type="match status" value="1"/>
</dbReference>
<dbReference type="STRING" id="1578720.HAL011_16620"/>
<dbReference type="InterPro" id="IPR003754">
    <property type="entry name" value="4pyrrol_synth_uPrphyn_synth"/>
</dbReference>
<evidence type="ECO:0000313" key="7">
    <source>
        <dbReference type="Proteomes" id="UP000045175"/>
    </source>
</evidence>
<reference evidence="5" key="2">
    <citation type="submission" date="2014-12" db="EMBL/GenBank/DDBJ databases">
        <authorList>
            <person name="Smet A."/>
        </authorList>
    </citation>
    <scope>NUCLEOTIDE SEQUENCE [LARGE SCALE GENOMIC DNA]</scope>
</reference>
<reference evidence="6 7" key="3">
    <citation type="submission" date="2014-12" db="EMBL/GenBank/DDBJ databases">
        <authorList>
            <person name="Jaenicke S."/>
        </authorList>
    </citation>
    <scope>NUCLEOTIDE SEQUENCE [LARGE SCALE GENOMIC DNA]</scope>
</reference>
<dbReference type="Gene3D" id="3.40.50.10090">
    <property type="match status" value="2"/>
</dbReference>
<dbReference type="Proteomes" id="UP000038622">
    <property type="component" value="Unassembled WGS sequence"/>
</dbReference>
<feature type="domain" description="Tetrapyrrole biosynthesis uroporphyrinogen III synthase" evidence="1">
    <location>
        <begin position="42"/>
        <end position="218"/>
    </location>
</feature>
<dbReference type="RefSeq" id="WP_082346422.1">
    <property type="nucleotide sequence ID" value="NZ_CDMH01000051.1"/>
</dbReference>
<name>A0A0K2XAX9_9HELI</name>
<dbReference type="EMBL" id="CDML01000055">
    <property type="protein sequence ID" value="CRF41844.1"/>
    <property type="molecule type" value="Genomic_DNA"/>
</dbReference>
<keyword evidence="5" id="KW-1185">Reference proteome</keyword>
<keyword evidence="2" id="KW-0456">Lyase</keyword>
<dbReference type="GO" id="GO:0004852">
    <property type="term" value="F:uroporphyrinogen-III synthase activity"/>
    <property type="evidence" value="ECO:0007669"/>
    <property type="project" value="UniProtKB-EC"/>
</dbReference>
<reference evidence="2" key="1">
    <citation type="submission" date="2014-12" db="EMBL/GenBank/DDBJ databases">
        <title>Whole genome sequences of four Staphylococcus schleiferi canine isolates.</title>
        <authorList>
            <person name="Misic A.M."/>
            <person name="Cain C."/>
            <person name="Morris D.O."/>
            <person name="Rankin S."/>
            <person name="Beiting D."/>
        </authorList>
    </citation>
    <scope>NUCLEOTIDE SEQUENCE</scope>
    <source>
        <strain evidence="2">ASB11</strain>
        <strain evidence="3">ASB13</strain>
        <strain evidence="4">ASB9</strain>
    </source>
</reference>
<evidence type="ECO:0000313" key="3">
    <source>
        <dbReference type="EMBL" id="CRF42947.1"/>
    </source>
</evidence>
<dbReference type="Proteomes" id="UP000041394">
    <property type="component" value="Unassembled WGS sequence"/>
</dbReference>
<evidence type="ECO:0000313" key="4">
    <source>
        <dbReference type="EMBL" id="CRF45017.1"/>
    </source>
</evidence>
<evidence type="ECO:0000313" key="2">
    <source>
        <dbReference type="EMBL" id="CRF41844.1"/>
    </source>
</evidence>
<dbReference type="InterPro" id="IPR036108">
    <property type="entry name" value="4pyrrol_syn_uPrphyn_synt_sf"/>
</dbReference>